<reference evidence="1" key="1">
    <citation type="submission" date="2022-11" db="EMBL/GenBank/DDBJ databases">
        <title>Genome Sequence of Boeremia exigua.</title>
        <authorList>
            <person name="Buettner E."/>
        </authorList>
    </citation>
    <scope>NUCLEOTIDE SEQUENCE</scope>
    <source>
        <strain evidence="1">CU02</strain>
    </source>
</reference>
<dbReference type="EMBL" id="JAPHNI010000050">
    <property type="protein sequence ID" value="KAJ8117510.1"/>
    <property type="molecule type" value="Genomic_DNA"/>
</dbReference>
<name>A0ACC2IQM3_9PLEO</name>
<evidence type="ECO:0000313" key="2">
    <source>
        <dbReference type="Proteomes" id="UP001153331"/>
    </source>
</evidence>
<accession>A0ACC2IQM3</accession>
<gene>
    <name evidence="1" type="ORF">OPT61_g1320</name>
</gene>
<evidence type="ECO:0000313" key="1">
    <source>
        <dbReference type="EMBL" id="KAJ8117510.1"/>
    </source>
</evidence>
<protein>
    <submittedName>
        <fullName evidence="1">Uncharacterized protein</fullName>
    </submittedName>
</protein>
<organism evidence="1 2">
    <name type="scientific">Boeremia exigua</name>
    <dbReference type="NCBI Taxonomy" id="749465"/>
    <lineage>
        <taxon>Eukaryota</taxon>
        <taxon>Fungi</taxon>
        <taxon>Dikarya</taxon>
        <taxon>Ascomycota</taxon>
        <taxon>Pezizomycotina</taxon>
        <taxon>Dothideomycetes</taxon>
        <taxon>Pleosporomycetidae</taxon>
        <taxon>Pleosporales</taxon>
        <taxon>Pleosporineae</taxon>
        <taxon>Didymellaceae</taxon>
        <taxon>Boeremia</taxon>
    </lineage>
</organism>
<comment type="caution">
    <text evidence="1">The sequence shown here is derived from an EMBL/GenBank/DDBJ whole genome shotgun (WGS) entry which is preliminary data.</text>
</comment>
<proteinExistence type="predicted"/>
<sequence>MAKSILLINGPNLNLLGTREPATYGSTTLPQVVEAAGKQCSEKSITFAHLQSNHEGVILDRIHEARGNVDAIIINPGAFTHTSVAIRDALLGVDIPFIEVHISNVHAREAFRHHSYLSDKAVAVICGLGTYGYEAAIEYASRHIKPKEKQATGTFCTTHSQPIAPRLDIVTKPQPVSSKEVSINLVYLLKPKACTKFPFPKSVTFKNLWFAVAPSLQLISLFAAITAANSKVISSNSSGIDAEYDYVVVGGGLSGLVVANRLTEDRNVSVLVVENGVVDDRPATRIPYFANINVENYYPITSGPEPFMHNKTWSVHVGNVVGGGSVVNGMQFDRGADADYDAWEQLGNPNWGYEGLARYFKKSTHFDGPSEATRKRLNITYDAQAYGNGPVKVSIPSFQYDDYKNIMGWFLAEDLPHIIEGFSRPLGTFWTPNTIDNSTKERSHARFAYYDPIKERPNLRLLTNSHVDRILFKSGNSLTASGVQITNNGDASIESVHATKEVILAAGGVFTPHLLMLSGIGPEDVLSAANIPVKKDLPAVGSNFQDHQALYMRYQLSNQSIPNPDMLVGTTIDQAFNATAAAQYNGNRTGPWTFGRGNAAAFLTFKQFSSRYQNITSELLQQNATVYLPERYKHSKALLDGFLAQRKILAEHYLSDDAATGEYPIQPWGRATTAVQKPLSRGTIVLNATHPSANPIVVRNAFQNPVDKKVLGELVRWNRRHWTTQPLLQQYSPVETVPGAQYETDDEIFDASIKAAALDPTYAHSSGGCALMPEELGGCVDPQLRVYGVERLRIVDASIIPLIPAAHLQATMYAVAEKAADIIKGLD</sequence>
<keyword evidence="2" id="KW-1185">Reference proteome</keyword>
<dbReference type="Proteomes" id="UP001153331">
    <property type="component" value="Unassembled WGS sequence"/>
</dbReference>